<keyword evidence="4" id="KW-0472">Membrane</keyword>
<proteinExistence type="predicted"/>
<keyword evidence="4" id="KW-0812">Transmembrane</keyword>
<keyword evidence="3" id="KW-0949">S-adenosyl-L-methionine</keyword>
<evidence type="ECO:0000313" key="6">
    <source>
        <dbReference type="Proteomes" id="UP000325577"/>
    </source>
</evidence>
<dbReference type="GO" id="GO:0035657">
    <property type="term" value="C:eRF1 methyltransferase complex"/>
    <property type="evidence" value="ECO:0007669"/>
    <property type="project" value="TreeGrafter"/>
</dbReference>
<accession>A0A5J5B1M5</accession>
<dbReference type="AlphaFoldDB" id="A0A5J5B1M5"/>
<dbReference type="InterPro" id="IPR029063">
    <property type="entry name" value="SAM-dependent_MTases_sf"/>
</dbReference>
<evidence type="ECO:0000256" key="4">
    <source>
        <dbReference type="SAM" id="Phobius"/>
    </source>
</evidence>
<name>A0A5J5B1M5_9ASTE</name>
<dbReference type="SUPFAM" id="SSF53335">
    <property type="entry name" value="S-adenosyl-L-methionine-dependent methyltransferases"/>
    <property type="match status" value="1"/>
</dbReference>
<evidence type="ECO:0000256" key="2">
    <source>
        <dbReference type="ARBA" id="ARBA00022679"/>
    </source>
</evidence>
<dbReference type="GO" id="GO:0032259">
    <property type="term" value="P:methylation"/>
    <property type="evidence" value="ECO:0007669"/>
    <property type="project" value="UniProtKB-KW"/>
</dbReference>
<evidence type="ECO:0000256" key="3">
    <source>
        <dbReference type="ARBA" id="ARBA00022691"/>
    </source>
</evidence>
<dbReference type="Proteomes" id="UP000325577">
    <property type="component" value="Linkage Group LG16"/>
</dbReference>
<protein>
    <submittedName>
        <fullName evidence="5">Uncharacterized protein</fullName>
    </submittedName>
</protein>
<keyword evidence="6" id="KW-1185">Reference proteome</keyword>
<dbReference type="PANTHER" id="PTHR45875:SF1">
    <property type="entry name" value="METHYLTRANSFERASE N6AMT1"/>
    <property type="match status" value="1"/>
</dbReference>
<dbReference type="OrthoDB" id="406152at2759"/>
<dbReference type="Gene3D" id="3.40.50.150">
    <property type="entry name" value="Vaccinia Virus protein VP39"/>
    <property type="match status" value="1"/>
</dbReference>
<dbReference type="GO" id="GO:0008757">
    <property type="term" value="F:S-adenosylmethionine-dependent methyltransferase activity"/>
    <property type="evidence" value="ECO:0007669"/>
    <property type="project" value="TreeGrafter"/>
</dbReference>
<dbReference type="EMBL" id="CM018039">
    <property type="protein sequence ID" value="KAA8537153.1"/>
    <property type="molecule type" value="Genomic_DNA"/>
</dbReference>
<evidence type="ECO:0000256" key="1">
    <source>
        <dbReference type="ARBA" id="ARBA00022603"/>
    </source>
</evidence>
<feature type="transmembrane region" description="Helical" evidence="4">
    <location>
        <begin position="105"/>
        <end position="126"/>
    </location>
</feature>
<evidence type="ECO:0000313" key="5">
    <source>
        <dbReference type="EMBL" id="KAA8537153.1"/>
    </source>
</evidence>
<organism evidence="5 6">
    <name type="scientific">Nyssa sinensis</name>
    <dbReference type="NCBI Taxonomy" id="561372"/>
    <lineage>
        <taxon>Eukaryota</taxon>
        <taxon>Viridiplantae</taxon>
        <taxon>Streptophyta</taxon>
        <taxon>Embryophyta</taxon>
        <taxon>Tracheophyta</taxon>
        <taxon>Spermatophyta</taxon>
        <taxon>Magnoliopsida</taxon>
        <taxon>eudicotyledons</taxon>
        <taxon>Gunneridae</taxon>
        <taxon>Pentapetalae</taxon>
        <taxon>asterids</taxon>
        <taxon>Cornales</taxon>
        <taxon>Nyssaceae</taxon>
        <taxon>Nyssa</taxon>
    </lineage>
</organism>
<gene>
    <name evidence="5" type="ORF">F0562_029621</name>
</gene>
<dbReference type="GO" id="GO:0008276">
    <property type="term" value="F:protein methyltransferase activity"/>
    <property type="evidence" value="ECO:0007669"/>
    <property type="project" value="TreeGrafter"/>
</dbReference>
<dbReference type="PANTHER" id="PTHR45875">
    <property type="entry name" value="METHYLTRANSFERASE N6AMT1"/>
    <property type="match status" value="1"/>
</dbReference>
<keyword evidence="1" id="KW-0489">Methyltransferase</keyword>
<sequence>MKWEEQHAHCRGSRSHWKSTGFFFPNRLFLLTSDQTWFNLLCTVGLANFKETFAGAPDAQISTSLRAIMSLVTTNKDNQGNYILDPCPPETELPKSALRVHILKFMNHVMIQLLCGYVITSLALMLGQEACGAYYLATDINPDAVRVTRETLEVHGIHAEVITTDIASGLER</sequence>
<keyword evidence="2" id="KW-0808">Transferase</keyword>
<reference evidence="5 6" key="1">
    <citation type="submission" date="2019-09" db="EMBL/GenBank/DDBJ databases">
        <title>A chromosome-level genome assembly of the Chinese tupelo Nyssa sinensis.</title>
        <authorList>
            <person name="Yang X."/>
            <person name="Kang M."/>
            <person name="Yang Y."/>
            <person name="Xiong H."/>
            <person name="Wang M."/>
            <person name="Zhang Z."/>
            <person name="Wang Z."/>
            <person name="Wu H."/>
            <person name="Ma T."/>
            <person name="Liu J."/>
            <person name="Xi Z."/>
        </authorList>
    </citation>
    <scope>NUCLEOTIDE SEQUENCE [LARGE SCALE GENOMIC DNA]</scope>
    <source>
        <strain evidence="5">J267</strain>
        <tissue evidence="5">Leaf</tissue>
    </source>
</reference>
<dbReference type="InterPro" id="IPR052190">
    <property type="entry name" value="Euk-Arch_PrmC-MTase"/>
</dbReference>
<keyword evidence="4" id="KW-1133">Transmembrane helix</keyword>